<feature type="compositionally biased region" description="Polar residues" evidence="1">
    <location>
        <begin position="958"/>
        <end position="968"/>
    </location>
</feature>
<accession>A0A226E599</accession>
<dbReference type="EMBL" id="LNIX01000006">
    <property type="protein sequence ID" value="OXA52470.1"/>
    <property type="molecule type" value="Genomic_DNA"/>
</dbReference>
<proteinExistence type="predicted"/>
<dbReference type="Pfam" id="PF15279">
    <property type="entry name" value="SOBP"/>
    <property type="match status" value="1"/>
</dbReference>
<feature type="region of interest" description="Disordered" evidence="1">
    <location>
        <begin position="1046"/>
        <end position="1080"/>
    </location>
</feature>
<feature type="compositionally biased region" description="Polar residues" evidence="1">
    <location>
        <begin position="855"/>
        <end position="865"/>
    </location>
</feature>
<sequence length="1644" mass="178966">MESLFTTAREKQAEMAGGSGRRRRTDQKSEPGEKRSRQNRRRTPSSTATAAPGSSQLLSTPPPPPSSSSASQQPINLTSTSSAIGNLNGIPLGLPHHPNPNQYFPCCPTNNNLPTFHHFQENHHLLQPSNTVHHFGVAQQRPQPPPPPNLPAVGGSSRSLTEFSKGGESEIHKKHRKHRDEEVRSNTLELGSRKQHNQHTTTQPQLHLPPPPPLPPVNGYNIFPPPPPLHNRGKFFGTGCDSRQQQQPAHQFQFHHPAVHPYQWFPAPEQVQAGYQTVNVSNLTGINHVGSDSNNISLNYVLNENPPLHHVPGKANQVDSAPASKPNNIEGQQYFPHKRASAQPRPFIPEISISAINLNSKNHGMSFPPPSKALSIRHQYNPQHNQLRESGGGTNVTPSAYGPSTSSQPINLNSRTTAIRPPPVYPCGPEVLHPLHHPQQQQQQHHPAHNKITCEPLQLNPNGFKSSGSPEITVIVTQPEVTVTRTNKPILDENVDLSKLNYLSRLACEVGKLDVGSDTRQQRVTEILTNKSNLMILPLIRKEERNRLRQASETDSSDSSPAIIVTAINGRPISSDPTTVNNNNHHAKHMGVYHTMANGNESMIGGGGTGLRIKQETVDNNQQQHHPREESGNEVLDLRKPVSANSGKLCIWCGKNSTLVENGVASDFCTELCFHMYRRDSFKKRSNCIWCSGTFLGKHFGGVVDESRFCSEECLNNYKVKLFCEETSAHLDQLKDYQVNGVDPAANSNCGNNNSIRRIMASQGQSNNESTPRGGPPTPPPELITPELWLKKQGNRRGKNKQQGLSQATGHGDDHPPNTVPQIKTSPDVEISYHHSTTHSTSSTTSPSVDSQHSQHSAANSLSPNQQQSILNHHQQQQHHQRSSYGPDLTIHDQSSQQQRVQQLPLKGRLHPGYNANSNAAKAAEREGRRRAMSPPVMVDQYGDRGMQFGAQRGSRGVHQSNNPNSFGNAAPQPVPRKRSRGNSNSVATNANVNAANNANNNLHNNFLQMEFVPHPHHLTMLQMAAISAMQGINFNSAGAPLTPYIQHHAHPPHALPPPPNGGHGHQEQHKPSRSKNKNMLMNSTGGGMMNVHGNNNPHFPPGLSEINANSEIARALNGQQHAMSPHIVHHGPRPLPPPSSMVMQQLILEQQGHGPAATGALMTHSGLHAGGLMMFSPNQKQGCSGNASISNLHLSSLGLSPGSLMGLSSPPHPQQQPTPAPLLGQENGEININHAATTANSAGNDNPPITPPEEICNLTNNGGGVCNNSPNNNVHLNALVHVPQHDAGEGSGGDCLALVMKSCHQQTERQGMTSSSSSPASTCTTCTQTDPDEVKKEDAGNEKEEGSGRKKKKKPKVKVSRGSSSSSSSNNSGSGNEFSAYPFLPPVTLLIPYPVPIPVPVPLPFFLPSSSFNSIKTEQQIVQQPSNEEEQVVADVIANLGENANNNASPPPLPQPPANGEGSNEPPGEENVCNEELSDADLHDQEIKTAIELSLQEVAMEIEIVPEEMAELEIGDQLGDEYLRDQLVQVEMGGEGRDEIFLECEDEMMNTMDNNNQETETEEDNKSVIGDEREEEIIRGEVEMVDAQDNENSQNSPPTNDFNFNGDEDNDSENPNLGIHHQTSPADGDEAMKMDSAQQPMDN</sequence>
<feature type="region of interest" description="Disordered" evidence="1">
    <location>
        <begin position="762"/>
        <end position="988"/>
    </location>
</feature>
<feature type="compositionally biased region" description="Low complexity" evidence="1">
    <location>
        <begin position="834"/>
        <end position="854"/>
    </location>
</feature>
<feature type="compositionally biased region" description="Low complexity" evidence="1">
    <location>
        <begin position="1459"/>
        <end position="1472"/>
    </location>
</feature>
<feature type="region of interest" description="Disordered" evidence="1">
    <location>
        <begin position="384"/>
        <end position="410"/>
    </location>
</feature>
<feature type="domain" description="TRASH" evidence="2">
    <location>
        <begin position="688"/>
        <end position="722"/>
    </location>
</feature>
<dbReference type="InterPro" id="IPR026092">
    <property type="entry name" value="RAI2/SOBP"/>
</dbReference>
<dbReference type="InterPro" id="IPR011017">
    <property type="entry name" value="TRASH_dom"/>
</dbReference>
<feature type="compositionally biased region" description="Basic and acidic residues" evidence="1">
    <location>
        <begin position="26"/>
        <end position="36"/>
    </location>
</feature>
<name>A0A226E599_FOLCA</name>
<feature type="compositionally biased region" description="Low complexity" evidence="1">
    <location>
        <begin position="1361"/>
        <end position="1377"/>
    </location>
</feature>
<dbReference type="GO" id="GO:0005634">
    <property type="term" value="C:nucleus"/>
    <property type="evidence" value="ECO:0007669"/>
    <property type="project" value="TreeGrafter"/>
</dbReference>
<feature type="region of interest" description="Disordered" evidence="1">
    <location>
        <begin position="137"/>
        <end position="217"/>
    </location>
</feature>
<feature type="region of interest" description="Disordered" evidence="1">
    <location>
        <begin position="1310"/>
        <end position="1377"/>
    </location>
</feature>
<feature type="region of interest" description="Disordered" evidence="1">
    <location>
        <begin position="1"/>
        <end position="74"/>
    </location>
</feature>
<feature type="region of interest" description="Disordered" evidence="1">
    <location>
        <begin position="1443"/>
        <end position="1474"/>
    </location>
</feature>
<comment type="caution">
    <text evidence="3">The sequence shown here is derived from an EMBL/GenBank/DDBJ whole genome shotgun (WGS) entry which is preliminary data.</text>
</comment>
<feature type="compositionally biased region" description="Polar residues" evidence="1">
    <location>
        <begin position="395"/>
        <end position="410"/>
    </location>
</feature>
<feature type="compositionally biased region" description="Low complexity" evidence="1">
    <location>
        <begin position="866"/>
        <end position="875"/>
    </location>
</feature>
<dbReference type="SMART" id="SM00746">
    <property type="entry name" value="TRASH"/>
    <property type="match status" value="2"/>
</dbReference>
<feature type="compositionally biased region" description="Basic residues" evidence="1">
    <location>
        <begin position="1350"/>
        <end position="1360"/>
    </location>
</feature>
<feature type="region of interest" description="Disordered" evidence="1">
    <location>
        <begin position="1203"/>
        <end position="1227"/>
    </location>
</feature>
<reference evidence="3 4" key="1">
    <citation type="submission" date="2015-12" db="EMBL/GenBank/DDBJ databases">
        <title>The genome of Folsomia candida.</title>
        <authorList>
            <person name="Faddeeva A."/>
            <person name="Derks M.F."/>
            <person name="Anvar Y."/>
            <person name="Smit S."/>
            <person name="Van Straalen N."/>
            <person name="Roelofs D."/>
        </authorList>
    </citation>
    <scope>NUCLEOTIDE SEQUENCE [LARGE SCALE GENOMIC DNA]</scope>
    <source>
        <strain evidence="3 4">VU population</strain>
        <tissue evidence="3">Whole body</tissue>
    </source>
</reference>
<protein>
    <submittedName>
        <fullName evidence="3">Sine oculis-binding protein</fullName>
    </submittedName>
</protein>
<feature type="compositionally biased region" description="Low complexity" evidence="1">
    <location>
        <begin position="1314"/>
        <end position="1330"/>
    </location>
</feature>
<dbReference type="STRING" id="158441.A0A226E599"/>
<feature type="compositionally biased region" description="Basic and acidic residues" evidence="1">
    <location>
        <begin position="1333"/>
        <end position="1349"/>
    </location>
</feature>
<evidence type="ECO:0000313" key="4">
    <source>
        <dbReference type="Proteomes" id="UP000198287"/>
    </source>
</evidence>
<gene>
    <name evidence="3" type="ORF">Fcan01_12025</name>
</gene>
<feature type="compositionally biased region" description="Low complexity" evidence="1">
    <location>
        <begin position="44"/>
        <end position="59"/>
    </location>
</feature>
<dbReference type="PANTHER" id="PTHR23186">
    <property type="entry name" value="RETINOIC ACID-INDUCED PROTEIN 2"/>
    <property type="match status" value="1"/>
</dbReference>
<feature type="compositionally biased region" description="Pro residues" evidence="1">
    <location>
        <begin position="207"/>
        <end position="216"/>
    </location>
</feature>
<evidence type="ECO:0000259" key="2">
    <source>
        <dbReference type="SMART" id="SM00746"/>
    </source>
</evidence>
<feature type="compositionally biased region" description="Low complexity" evidence="1">
    <location>
        <begin position="894"/>
        <end position="903"/>
    </location>
</feature>
<feature type="compositionally biased region" description="Pro residues" evidence="1">
    <location>
        <begin position="774"/>
        <end position="783"/>
    </location>
</feature>
<dbReference type="GO" id="GO:0048513">
    <property type="term" value="P:animal organ development"/>
    <property type="evidence" value="ECO:0007669"/>
    <property type="project" value="TreeGrafter"/>
</dbReference>
<feature type="compositionally biased region" description="Pro residues" evidence="1">
    <location>
        <begin position="1211"/>
        <end position="1221"/>
    </location>
</feature>
<feature type="region of interest" description="Disordered" evidence="1">
    <location>
        <begin position="1553"/>
        <end position="1644"/>
    </location>
</feature>
<dbReference type="Proteomes" id="UP000198287">
    <property type="component" value="Unassembled WGS sequence"/>
</dbReference>
<dbReference type="PANTHER" id="PTHR23186:SF4">
    <property type="entry name" value="GH22790P"/>
    <property type="match status" value="1"/>
</dbReference>
<feature type="domain" description="TRASH" evidence="2">
    <location>
        <begin position="650"/>
        <end position="681"/>
    </location>
</feature>
<evidence type="ECO:0000256" key="1">
    <source>
        <dbReference type="SAM" id="MobiDB-lite"/>
    </source>
</evidence>
<feature type="compositionally biased region" description="Polar residues" evidence="1">
    <location>
        <begin position="1591"/>
        <end position="1600"/>
    </location>
</feature>
<feature type="compositionally biased region" description="Basic and acidic residues" evidence="1">
    <location>
        <begin position="1565"/>
        <end position="1583"/>
    </location>
</feature>
<keyword evidence="4" id="KW-1185">Reference proteome</keyword>
<feature type="compositionally biased region" description="Polar residues" evidence="1">
    <location>
        <begin position="762"/>
        <end position="771"/>
    </location>
</feature>
<organism evidence="3 4">
    <name type="scientific">Folsomia candida</name>
    <name type="common">Springtail</name>
    <dbReference type="NCBI Taxonomy" id="158441"/>
    <lineage>
        <taxon>Eukaryota</taxon>
        <taxon>Metazoa</taxon>
        <taxon>Ecdysozoa</taxon>
        <taxon>Arthropoda</taxon>
        <taxon>Hexapoda</taxon>
        <taxon>Collembola</taxon>
        <taxon>Entomobryomorpha</taxon>
        <taxon>Isotomoidea</taxon>
        <taxon>Isotomidae</taxon>
        <taxon>Proisotominae</taxon>
        <taxon>Folsomia</taxon>
    </lineage>
</organism>
<evidence type="ECO:0000313" key="3">
    <source>
        <dbReference type="EMBL" id="OXA52470.1"/>
    </source>
</evidence>